<name>A0ABV7CIV8_9GAMM</name>
<dbReference type="Gene3D" id="1.20.1050.60">
    <property type="entry name" value="alpha-1,2-mannosidase"/>
    <property type="match status" value="1"/>
</dbReference>
<dbReference type="GO" id="GO:0016787">
    <property type="term" value="F:hydrolase activity"/>
    <property type="evidence" value="ECO:0007669"/>
    <property type="project" value="UniProtKB-KW"/>
</dbReference>
<feature type="domain" description="Glycosyl hydrolase family 92 N-terminal" evidence="3">
    <location>
        <begin position="26"/>
        <end position="289"/>
    </location>
</feature>
<gene>
    <name evidence="4" type="ORF">ACFOEE_08405</name>
</gene>
<dbReference type="PANTHER" id="PTHR12143:SF39">
    <property type="entry name" value="SECRETED PROTEIN"/>
    <property type="match status" value="1"/>
</dbReference>
<evidence type="ECO:0000256" key="1">
    <source>
        <dbReference type="SAM" id="SignalP"/>
    </source>
</evidence>
<evidence type="ECO:0000259" key="3">
    <source>
        <dbReference type="Pfam" id="PF17678"/>
    </source>
</evidence>
<dbReference type="Gene3D" id="2.70.98.10">
    <property type="match status" value="1"/>
</dbReference>
<organism evidence="4 5">
    <name type="scientific">Pseudoalteromonas fenneropenaei</name>
    <dbReference type="NCBI Taxonomy" id="1737459"/>
    <lineage>
        <taxon>Bacteria</taxon>
        <taxon>Pseudomonadati</taxon>
        <taxon>Pseudomonadota</taxon>
        <taxon>Gammaproteobacteria</taxon>
        <taxon>Alteromonadales</taxon>
        <taxon>Pseudoalteromonadaceae</taxon>
        <taxon>Pseudoalteromonas</taxon>
    </lineage>
</organism>
<evidence type="ECO:0000313" key="5">
    <source>
        <dbReference type="Proteomes" id="UP001595453"/>
    </source>
</evidence>
<dbReference type="InterPro" id="IPR014718">
    <property type="entry name" value="GH-type_carb-bd"/>
</dbReference>
<dbReference type="EMBL" id="JBHRSD010000014">
    <property type="protein sequence ID" value="MFC3032537.1"/>
    <property type="molecule type" value="Genomic_DNA"/>
</dbReference>
<dbReference type="RefSeq" id="WP_377123669.1">
    <property type="nucleotide sequence ID" value="NZ_JBHRSD010000014.1"/>
</dbReference>
<dbReference type="PANTHER" id="PTHR12143">
    <property type="entry name" value="PEPTIDE N-GLYCANASE PNGASE -RELATED"/>
    <property type="match status" value="1"/>
</dbReference>
<reference evidence="5" key="1">
    <citation type="journal article" date="2019" name="Int. J. Syst. Evol. Microbiol.">
        <title>The Global Catalogue of Microorganisms (GCM) 10K type strain sequencing project: providing services to taxonomists for standard genome sequencing and annotation.</title>
        <authorList>
            <consortium name="The Broad Institute Genomics Platform"/>
            <consortium name="The Broad Institute Genome Sequencing Center for Infectious Disease"/>
            <person name="Wu L."/>
            <person name="Ma J."/>
        </authorList>
    </citation>
    <scope>NUCLEOTIDE SEQUENCE [LARGE SCALE GENOMIC DNA]</scope>
    <source>
        <strain evidence="5">KCTC 42730</strain>
    </source>
</reference>
<feature type="domain" description="Glycosyl hydrolase family 92" evidence="2">
    <location>
        <begin position="295"/>
        <end position="759"/>
    </location>
</feature>
<dbReference type="InterPro" id="IPR008928">
    <property type="entry name" value="6-hairpin_glycosidase_sf"/>
</dbReference>
<dbReference type="InterPro" id="IPR050883">
    <property type="entry name" value="PNGase"/>
</dbReference>
<keyword evidence="4" id="KW-0378">Hydrolase</keyword>
<dbReference type="Pfam" id="PF07971">
    <property type="entry name" value="Glyco_hydro_92"/>
    <property type="match status" value="1"/>
</dbReference>
<feature type="signal peptide" evidence="1">
    <location>
        <begin position="1"/>
        <end position="19"/>
    </location>
</feature>
<dbReference type="Gene3D" id="1.20.1610.10">
    <property type="entry name" value="alpha-1,2-mannosidases domains"/>
    <property type="match status" value="1"/>
</dbReference>
<evidence type="ECO:0000313" key="4">
    <source>
        <dbReference type="EMBL" id="MFC3032537.1"/>
    </source>
</evidence>
<dbReference type="NCBIfam" id="TIGR01180">
    <property type="entry name" value="aman2_put"/>
    <property type="match status" value="1"/>
</dbReference>
<protein>
    <submittedName>
        <fullName evidence="4">GH92 family glycosyl hydrolase</fullName>
    </submittedName>
</protein>
<dbReference type="Proteomes" id="UP001595453">
    <property type="component" value="Unassembled WGS sequence"/>
</dbReference>
<evidence type="ECO:0000259" key="2">
    <source>
        <dbReference type="Pfam" id="PF07971"/>
    </source>
</evidence>
<dbReference type="Gene3D" id="3.30.2080.10">
    <property type="entry name" value="GH92 mannosidase domain"/>
    <property type="match status" value="1"/>
</dbReference>
<dbReference type="SUPFAM" id="SSF48208">
    <property type="entry name" value="Six-hairpin glycosidases"/>
    <property type="match status" value="1"/>
</dbReference>
<comment type="caution">
    <text evidence="4">The sequence shown here is derived from an EMBL/GenBank/DDBJ whole genome shotgun (WGS) entry which is preliminary data.</text>
</comment>
<dbReference type="InterPro" id="IPR041371">
    <property type="entry name" value="GH92_N"/>
</dbReference>
<keyword evidence="1" id="KW-0732">Signal</keyword>
<proteinExistence type="predicted"/>
<feature type="chain" id="PRO_5045887714" evidence="1">
    <location>
        <begin position="20"/>
        <end position="780"/>
    </location>
</feature>
<dbReference type="InterPro" id="IPR005887">
    <property type="entry name" value="GH92_a_mannosidase_put"/>
</dbReference>
<keyword evidence="5" id="KW-1185">Reference proteome</keyword>
<dbReference type="InterPro" id="IPR012939">
    <property type="entry name" value="Glyco_hydro_92"/>
</dbReference>
<accession>A0ABV7CIV8</accession>
<dbReference type="Pfam" id="PF17678">
    <property type="entry name" value="Glyco_hydro_92N"/>
    <property type="match status" value="1"/>
</dbReference>
<sequence>MIAAAGAILTATVVQSATAKTNNTQWVDPFIGTGGDGHLFPGAVVPFGMVQLSPDTDNPMRGVSPQADIYKRCAGYHYDDETIMGFSHTHFSGTGHSDLGDLLIMPITGEVKTSPGTATDPDSGYRSRFSHDAEWASPGYYAVELKDYNIKAELTATTRVGMHRYDFKDAEQGHVLIDLTSAIYNFKNKVLWSEIRQIDDRTLVAYRATNGWAENRPMYFAIQFSQPISNAEFINEDNNRYRCMGCIGKTKHSTIENKAVRKAAGKALKFVASFDNVKQNPLIVKVGLSAVSRKNALENLTTEVPDWDFDKVRAAASQQWANYLDKVQVEGSVSQKRQFYTALYHALQAPNIYQDVNGQYLGVDGEIHDGKSFEHYTLFSLWDTYRALHPLLTYIDPERVSGMVQSMLVHYQQSYEKMLPVWSFHGHETWTMIGYHAVSVIADAYLKGIRNYDVDLALEAIRNTANNPVYDAIPEYKKYGYVPRDVLPESVSITLEYAYDDFAIAQMLKALGKQQEADQYFARALNYRNVFDKETSYMRGKDSQGVWEPDFNPMEAKYMGSYTEGNAKQYSFYVPHDVAGLIALMGGDDAFENRIDALFDTHLSAEMIKEHEDIAGLIGNYAHGNEPSHHIAYLYNYAGKPWRTQERIRQIMDTLSSDKPDGLAGNDDVGQMSAWYIFSAMGFYPVAPGDLSYAIGAPQVPKVTLTLANGKQFTTVAKGLSEANKYIVNATLNGQPLLRSYITHDDIQNGGTLEYEMGDKPNKTWGKAIEARPPSLSEYQ</sequence>